<dbReference type="Proteomes" id="UP000024635">
    <property type="component" value="Unassembled WGS sequence"/>
</dbReference>
<comment type="caution">
    <text evidence="1">The sequence shown here is derived from an EMBL/GenBank/DDBJ whole genome shotgun (WGS) entry which is preliminary data.</text>
</comment>
<gene>
    <name evidence="1" type="primary">Acey_s0097.g3043</name>
    <name evidence="1" type="ORF">Y032_0097g3043</name>
</gene>
<protein>
    <submittedName>
        <fullName evidence="1">Uncharacterized protein</fullName>
    </submittedName>
</protein>
<name>A0A016TJT8_9BILA</name>
<dbReference type="EMBL" id="JARK01001433">
    <property type="protein sequence ID" value="EYC02955.1"/>
    <property type="molecule type" value="Genomic_DNA"/>
</dbReference>
<proteinExistence type="predicted"/>
<dbReference type="AlphaFoldDB" id="A0A016TJT8"/>
<evidence type="ECO:0000313" key="1">
    <source>
        <dbReference type="EMBL" id="EYC02955.1"/>
    </source>
</evidence>
<accession>A0A016TJT8</accession>
<organism evidence="1 2">
    <name type="scientific">Ancylostoma ceylanicum</name>
    <dbReference type="NCBI Taxonomy" id="53326"/>
    <lineage>
        <taxon>Eukaryota</taxon>
        <taxon>Metazoa</taxon>
        <taxon>Ecdysozoa</taxon>
        <taxon>Nematoda</taxon>
        <taxon>Chromadorea</taxon>
        <taxon>Rhabditida</taxon>
        <taxon>Rhabditina</taxon>
        <taxon>Rhabditomorpha</taxon>
        <taxon>Strongyloidea</taxon>
        <taxon>Ancylostomatidae</taxon>
        <taxon>Ancylostomatinae</taxon>
        <taxon>Ancylostoma</taxon>
    </lineage>
</organism>
<reference evidence="2" key="1">
    <citation type="journal article" date="2015" name="Nat. Genet.">
        <title>The genome and transcriptome of the zoonotic hookworm Ancylostoma ceylanicum identify infection-specific gene families.</title>
        <authorList>
            <person name="Schwarz E.M."/>
            <person name="Hu Y."/>
            <person name="Antoshechkin I."/>
            <person name="Miller M.M."/>
            <person name="Sternberg P.W."/>
            <person name="Aroian R.V."/>
        </authorList>
    </citation>
    <scope>NUCLEOTIDE SEQUENCE</scope>
    <source>
        <strain evidence="2">HY135</strain>
    </source>
</reference>
<evidence type="ECO:0000313" key="2">
    <source>
        <dbReference type="Proteomes" id="UP000024635"/>
    </source>
</evidence>
<keyword evidence="2" id="KW-1185">Reference proteome</keyword>
<sequence length="69" mass="8019">MFFFYLESHVPDRITKVYGGPAWNYPKQLAGTARIFCKFLVVACCDEFIISSPEERVDRFLSHKGFLLI</sequence>